<dbReference type="Proteomes" id="UP000813385">
    <property type="component" value="Unassembled WGS sequence"/>
</dbReference>
<sequence length="556" mass="61003">MFGTFSVIANVPRAVKIDPKDIPPPTPVALPPSLPPQQVPRSSSSLAPEKHLVTYLQSIYRPAEVSPALFEALGVKVIPDVPLAELLPNPSLAPDFNAWDNLSIDEAIERNNSTKSNLNTGTQSPGVQTYHDRKRELSIANEDAFRVVRRLPPPKGKQQARLGNAYEFYRCLEAFTTFWDDTSKPTPKTAPPADAPTAQEPTSDASQGDSSENDASGESVRTAAGSTMPFEYRQNIVHAFLKLIAYDFGCSAQPARVEPRLQLKGPLLPSKSGRAADAQSLAIRRSSYFASGCTFVYRSPRTREAARQGLVDGPVAAVSARGTTSFETDQDRVIDFAREIVAALVTAQQRTRGGKKEVRPGEGEWWTTKPRWGGGSGGPIGREIDRDAVQGDKDDKSAGRGSAEQSGAASTTRPSGMPAPKRPRKQMSMYDNYRMVRPPSSSWDPKCRYESIGKVKGAGYDDIFVLSSLFHHVSILRVRVPDRLLEVLEGAEDVAGSTAHSWGKLEVRRSPWYDLFLIEQRIEAMQLVWGMMAWTMRQTESEARGEGDSDVKMANV</sequence>
<protein>
    <submittedName>
        <fullName evidence="2">Uncharacterized protein</fullName>
    </submittedName>
</protein>
<comment type="caution">
    <text evidence="2">The sequence shown here is derived from an EMBL/GenBank/DDBJ whole genome shotgun (WGS) entry which is preliminary data.</text>
</comment>
<feature type="compositionally biased region" description="Polar residues" evidence="1">
    <location>
        <begin position="403"/>
        <end position="414"/>
    </location>
</feature>
<dbReference type="OrthoDB" id="5407653at2759"/>
<gene>
    <name evidence="2" type="ORF">B0T11DRAFT_332646</name>
</gene>
<feature type="compositionally biased region" description="Basic and acidic residues" evidence="1">
    <location>
        <begin position="382"/>
        <end position="398"/>
    </location>
</feature>
<dbReference type="EMBL" id="JAGPXD010000006">
    <property type="protein sequence ID" value="KAH7349591.1"/>
    <property type="molecule type" value="Genomic_DNA"/>
</dbReference>
<feature type="region of interest" description="Disordered" evidence="1">
    <location>
        <begin position="348"/>
        <end position="431"/>
    </location>
</feature>
<reference evidence="2" key="1">
    <citation type="journal article" date="2021" name="Nat. Commun.">
        <title>Genetic determinants of endophytism in the Arabidopsis root mycobiome.</title>
        <authorList>
            <person name="Mesny F."/>
            <person name="Miyauchi S."/>
            <person name="Thiergart T."/>
            <person name="Pickel B."/>
            <person name="Atanasova L."/>
            <person name="Karlsson M."/>
            <person name="Huettel B."/>
            <person name="Barry K.W."/>
            <person name="Haridas S."/>
            <person name="Chen C."/>
            <person name="Bauer D."/>
            <person name="Andreopoulos W."/>
            <person name="Pangilinan J."/>
            <person name="LaButti K."/>
            <person name="Riley R."/>
            <person name="Lipzen A."/>
            <person name="Clum A."/>
            <person name="Drula E."/>
            <person name="Henrissat B."/>
            <person name="Kohler A."/>
            <person name="Grigoriev I.V."/>
            <person name="Martin F.M."/>
            <person name="Hacquard S."/>
        </authorList>
    </citation>
    <scope>NUCLEOTIDE SEQUENCE</scope>
    <source>
        <strain evidence="2">MPI-CAGE-AT-0016</strain>
    </source>
</reference>
<evidence type="ECO:0000256" key="1">
    <source>
        <dbReference type="SAM" id="MobiDB-lite"/>
    </source>
</evidence>
<dbReference type="AlphaFoldDB" id="A0A8K0T7X1"/>
<name>A0A8K0T7X1_9PEZI</name>
<feature type="compositionally biased region" description="Pro residues" evidence="1">
    <location>
        <begin position="22"/>
        <end position="38"/>
    </location>
</feature>
<accession>A0A8K0T7X1</accession>
<evidence type="ECO:0000313" key="3">
    <source>
        <dbReference type="Proteomes" id="UP000813385"/>
    </source>
</evidence>
<organism evidence="2 3">
    <name type="scientific">Plectosphaerella cucumerina</name>
    <dbReference type="NCBI Taxonomy" id="40658"/>
    <lineage>
        <taxon>Eukaryota</taxon>
        <taxon>Fungi</taxon>
        <taxon>Dikarya</taxon>
        <taxon>Ascomycota</taxon>
        <taxon>Pezizomycotina</taxon>
        <taxon>Sordariomycetes</taxon>
        <taxon>Hypocreomycetidae</taxon>
        <taxon>Glomerellales</taxon>
        <taxon>Plectosphaerellaceae</taxon>
        <taxon>Plectosphaerella</taxon>
    </lineage>
</organism>
<keyword evidence="3" id="KW-1185">Reference proteome</keyword>
<feature type="compositionally biased region" description="Polar residues" evidence="1">
    <location>
        <begin position="199"/>
        <end position="216"/>
    </location>
</feature>
<feature type="region of interest" description="Disordered" evidence="1">
    <location>
        <begin position="19"/>
        <end position="46"/>
    </location>
</feature>
<evidence type="ECO:0000313" key="2">
    <source>
        <dbReference type="EMBL" id="KAH7349591.1"/>
    </source>
</evidence>
<feature type="region of interest" description="Disordered" evidence="1">
    <location>
        <begin position="180"/>
        <end position="222"/>
    </location>
</feature>
<proteinExistence type="predicted"/>